<dbReference type="EMBL" id="LR797178">
    <property type="protein sequence ID" value="CAB4191794.1"/>
    <property type="molecule type" value="Genomic_DNA"/>
</dbReference>
<evidence type="ECO:0000313" key="2">
    <source>
        <dbReference type="EMBL" id="CAB4191794.1"/>
    </source>
</evidence>
<keyword evidence="1" id="KW-0472">Membrane</keyword>
<protein>
    <submittedName>
        <fullName evidence="2">Uncharacterized protein</fullName>
    </submittedName>
</protein>
<proteinExistence type="predicted"/>
<evidence type="ECO:0000256" key="1">
    <source>
        <dbReference type="SAM" id="Phobius"/>
    </source>
</evidence>
<organism evidence="2">
    <name type="scientific">uncultured Caudovirales phage</name>
    <dbReference type="NCBI Taxonomy" id="2100421"/>
    <lineage>
        <taxon>Viruses</taxon>
        <taxon>Duplodnaviria</taxon>
        <taxon>Heunggongvirae</taxon>
        <taxon>Uroviricota</taxon>
        <taxon>Caudoviricetes</taxon>
        <taxon>Peduoviridae</taxon>
        <taxon>Maltschvirus</taxon>
        <taxon>Maltschvirus maltsch</taxon>
    </lineage>
</organism>
<name>A0A6J5RJ40_9CAUD</name>
<accession>A0A6J5RJ40</accession>
<keyword evidence="1" id="KW-0812">Transmembrane</keyword>
<keyword evidence="1" id="KW-1133">Transmembrane helix</keyword>
<feature type="transmembrane region" description="Helical" evidence="1">
    <location>
        <begin position="6"/>
        <end position="24"/>
    </location>
</feature>
<reference evidence="2" key="1">
    <citation type="submission" date="2020-05" db="EMBL/GenBank/DDBJ databases">
        <authorList>
            <person name="Chiriac C."/>
            <person name="Salcher M."/>
            <person name="Ghai R."/>
            <person name="Kavagutti S V."/>
        </authorList>
    </citation>
    <scope>NUCLEOTIDE SEQUENCE</scope>
</reference>
<gene>
    <name evidence="2" type="ORF">UFOVP1229_143</name>
</gene>
<sequence length="99" mass="11067">MIVINIFIGFSIGCAVMGLAFGLYGNPRADQLERDSAFLKGKVEMLEFDVTDLKLRNSSLQDHLSSCLEALIAWERWSGNAMREMPGVVNHTEDEESTE</sequence>